<organism evidence="2 3">
    <name type="scientific">Brevundimonas aurantiaca</name>
    <dbReference type="NCBI Taxonomy" id="74316"/>
    <lineage>
        <taxon>Bacteria</taxon>
        <taxon>Pseudomonadati</taxon>
        <taxon>Pseudomonadota</taxon>
        <taxon>Alphaproteobacteria</taxon>
        <taxon>Caulobacterales</taxon>
        <taxon>Caulobacteraceae</taxon>
        <taxon>Brevundimonas</taxon>
    </lineage>
</organism>
<dbReference type="GO" id="GO:0004519">
    <property type="term" value="F:endonuclease activity"/>
    <property type="evidence" value="ECO:0007669"/>
    <property type="project" value="UniProtKB-KW"/>
</dbReference>
<sequence>MATILDPPPQAVLDDLQRLNALLDAVPPKTAGDNLLIATWNIRAFGSLTEKWESEDGDSPRRDFHAAVLIAAVLERFDVVAVQEVKANLRALRHVLKKLGPDFGFLMTDVTYGDPGNDERLAYIYDARRLKPSGLACELVVPEDLDTPYATPANAFQRQFVRTPYAVSFNASGKTFVLVTLHIVYGEKGADRVAELTAIAKWLRHWAESMDDYGQNLICMGDFNIDRHGDPLWQAFTSTGLVTAPGLEKVPRTLSSSVEHPDLSSFFDQIAWFERRNDGKPYLSLKFRKAGGLNFQGVVLPHLNRTQLSWRISDHYPLWVEFGLA</sequence>
<dbReference type="SUPFAM" id="SSF56219">
    <property type="entry name" value="DNase I-like"/>
    <property type="match status" value="1"/>
</dbReference>
<reference evidence="2 3" key="1">
    <citation type="submission" date="2020-08" db="EMBL/GenBank/DDBJ databases">
        <title>Genomic Encyclopedia of Type Strains, Phase IV (KMG-IV): sequencing the most valuable type-strain genomes for metagenomic binning, comparative biology and taxonomic classification.</title>
        <authorList>
            <person name="Goeker M."/>
        </authorList>
    </citation>
    <scope>NUCLEOTIDE SEQUENCE [LARGE SCALE GENOMIC DNA]</scope>
    <source>
        <strain evidence="2 3">DSM 4731</strain>
    </source>
</reference>
<keyword evidence="3" id="KW-1185">Reference proteome</keyword>
<proteinExistence type="predicted"/>
<dbReference type="AlphaFoldDB" id="A0A7W9C4A7"/>
<keyword evidence="2" id="KW-0378">Hydrolase</keyword>
<dbReference type="InterPro" id="IPR005135">
    <property type="entry name" value="Endo/exonuclease/phosphatase"/>
</dbReference>
<keyword evidence="2" id="KW-0540">Nuclease</keyword>
<gene>
    <name evidence="2" type="ORF">GGQ93_000357</name>
</gene>
<dbReference type="InterPro" id="IPR036691">
    <property type="entry name" value="Endo/exonu/phosph_ase_sf"/>
</dbReference>
<dbReference type="RefSeq" id="WP_183214921.1">
    <property type="nucleotide sequence ID" value="NZ_CAJFZW010000033.1"/>
</dbReference>
<protein>
    <submittedName>
        <fullName evidence="2">Endonuclease/exonuclease/phosphatase family metal-dependent hydrolase</fullName>
    </submittedName>
</protein>
<evidence type="ECO:0000313" key="2">
    <source>
        <dbReference type="EMBL" id="MBB5738666.1"/>
    </source>
</evidence>
<name>A0A7W9C4A7_9CAUL</name>
<dbReference type="CDD" id="cd10283">
    <property type="entry name" value="MnuA_DNase1-like"/>
    <property type="match status" value="1"/>
</dbReference>
<dbReference type="Pfam" id="PF03372">
    <property type="entry name" value="Exo_endo_phos"/>
    <property type="match status" value="1"/>
</dbReference>
<keyword evidence="2" id="KW-0269">Exonuclease</keyword>
<evidence type="ECO:0000313" key="3">
    <source>
        <dbReference type="Proteomes" id="UP000527324"/>
    </source>
</evidence>
<accession>A0A7W9C4A7</accession>
<comment type="caution">
    <text evidence="2">The sequence shown here is derived from an EMBL/GenBank/DDBJ whole genome shotgun (WGS) entry which is preliminary data.</text>
</comment>
<dbReference type="GO" id="GO:0004527">
    <property type="term" value="F:exonuclease activity"/>
    <property type="evidence" value="ECO:0007669"/>
    <property type="project" value="UniProtKB-KW"/>
</dbReference>
<evidence type="ECO:0000259" key="1">
    <source>
        <dbReference type="Pfam" id="PF03372"/>
    </source>
</evidence>
<keyword evidence="2" id="KW-0255">Endonuclease</keyword>
<dbReference type="Gene3D" id="3.60.10.10">
    <property type="entry name" value="Endonuclease/exonuclease/phosphatase"/>
    <property type="match status" value="1"/>
</dbReference>
<dbReference type="EMBL" id="JACHOQ010000001">
    <property type="protein sequence ID" value="MBB5738666.1"/>
    <property type="molecule type" value="Genomic_DNA"/>
</dbReference>
<feature type="domain" description="Endonuclease/exonuclease/phosphatase" evidence="1">
    <location>
        <begin position="38"/>
        <end position="237"/>
    </location>
</feature>
<dbReference type="Proteomes" id="UP000527324">
    <property type="component" value="Unassembled WGS sequence"/>
</dbReference>